<evidence type="ECO:0000256" key="9">
    <source>
        <dbReference type="HAMAP-Rule" id="MF_00394"/>
    </source>
</evidence>
<evidence type="ECO:0000313" key="15">
    <source>
        <dbReference type="Proteomes" id="UP001596002"/>
    </source>
</evidence>
<feature type="binding site" evidence="9">
    <location>
        <position position="246"/>
    </location>
    <ligand>
        <name>sn-glycerol 3-phosphate</name>
        <dbReference type="ChEBI" id="CHEBI:57597"/>
    </ligand>
</feature>
<dbReference type="PRINTS" id="PR00077">
    <property type="entry name" value="GPDHDRGNASE"/>
</dbReference>
<feature type="binding site" evidence="9">
    <location>
        <position position="257"/>
    </location>
    <ligand>
        <name>sn-glycerol 3-phosphate</name>
        <dbReference type="ChEBI" id="CHEBI:57597"/>
    </ligand>
</feature>
<evidence type="ECO:0000313" key="14">
    <source>
        <dbReference type="EMBL" id="MFC4768896.1"/>
    </source>
</evidence>
<comment type="subcellular location">
    <subcellularLocation>
        <location evidence="9">Cytoplasm</location>
    </subcellularLocation>
</comment>
<keyword evidence="3 9" id="KW-0521">NADP</keyword>
<dbReference type="Gene3D" id="1.10.1040.10">
    <property type="entry name" value="N-(1-d-carboxylethyl)-l-norvaline Dehydrogenase, domain 2"/>
    <property type="match status" value="1"/>
</dbReference>
<feature type="domain" description="Glycerol-3-phosphate dehydrogenase NAD-dependent N-terminal" evidence="12">
    <location>
        <begin position="5"/>
        <end position="160"/>
    </location>
</feature>
<evidence type="ECO:0000256" key="8">
    <source>
        <dbReference type="ARBA" id="ARBA00023264"/>
    </source>
</evidence>
<evidence type="ECO:0000256" key="10">
    <source>
        <dbReference type="RuleBase" id="RU000437"/>
    </source>
</evidence>
<dbReference type="NCBIfam" id="NF000940">
    <property type="entry name" value="PRK00094.1-2"/>
    <property type="match status" value="1"/>
</dbReference>
<dbReference type="EMBL" id="JBHSHC010000112">
    <property type="protein sequence ID" value="MFC4768896.1"/>
    <property type="molecule type" value="Genomic_DNA"/>
</dbReference>
<feature type="binding site" evidence="9">
    <location>
        <position position="258"/>
    </location>
    <ligand>
        <name>sn-glycerol 3-phosphate</name>
        <dbReference type="ChEBI" id="CHEBI:57597"/>
    </ligand>
</feature>
<feature type="binding site" evidence="9">
    <location>
        <position position="34"/>
    </location>
    <ligand>
        <name>NADPH</name>
        <dbReference type="ChEBI" id="CHEBI:57783"/>
    </ligand>
</feature>
<comment type="catalytic activity">
    <reaction evidence="9">
        <text>sn-glycerol 3-phosphate + NAD(+) = dihydroxyacetone phosphate + NADH + H(+)</text>
        <dbReference type="Rhea" id="RHEA:11092"/>
        <dbReference type="ChEBI" id="CHEBI:15378"/>
        <dbReference type="ChEBI" id="CHEBI:57540"/>
        <dbReference type="ChEBI" id="CHEBI:57597"/>
        <dbReference type="ChEBI" id="CHEBI:57642"/>
        <dbReference type="ChEBI" id="CHEBI:57945"/>
        <dbReference type="EC" id="1.1.1.94"/>
    </reaction>
</comment>
<evidence type="ECO:0000256" key="5">
    <source>
        <dbReference type="ARBA" id="ARBA00023027"/>
    </source>
</evidence>
<comment type="pathway">
    <text evidence="9">Membrane lipid metabolism; glycerophospholipid metabolism.</text>
</comment>
<feature type="binding site" evidence="9">
    <location>
        <position position="12"/>
    </location>
    <ligand>
        <name>NADPH</name>
        <dbReference type="ChEBI" id="CHEBI:57783"/>
    </ligand>
</feature>
<proteinExistence type="inferred from homology"/>
<dbReference type="Proteomes" id="UP001596002">
    <property type="component" value="Unassembled WGS sequence"/>
</dbReference>
<dbReference type="Pfam" id="PF01210">
    <property type="entry name" value="NAD_Gly3P_dh_N"/>
    <property type="match status" value="1"/>
</dbReference>
<dbReference type="Gene3D" id="3.40.50.720">
    <property type="entry name" value="NAD(P)-binding Rossmann-like Domain"/>
    <property type="match status" value="1"/>
</dbReference>
<dbReference type="PIRSF" id="PIRSF000114">
    <property type="entry name" value="Glycerol-3-P_dh"/>
    <property type="match status" value="1"/>
</dbReference>
<feature type="binding site" evidence="9">
    <location>
        <position position="33"/>
    </location>
    <ligand>
        <name>NADPH</name>
        <dbReference type="ChEBI" id="CHEBI:57783"/>
    </ligand>
</feature>
<keyword evidence="5 9" id="KW-0520">NAD</keyword>
<evidence type="ECO:0000256" key="3">
    <source>
        <dbReference type="ARBA" id="ARBA00022857"/>
    </source>
</evidence>
<dbReference type="InterPro" id="IPR013328">
    <property type="entry name" value="6PGD_dom2"/>
</dbReference>
<keyword evidence="15" id="KW-1185">Reference proteome</keyword>
<reference evidence="15" key="1">
    <citation type="journal article" date="2019" name="Int. J. Syst. Evol. Microbiol.">
        <title>The Global Catalogue of Microorganisms (GCM) 10K type strain sequencing project: providing services to taxonomists for standard genome sequencing and annotation.</title>
        <authorList>
            <consortium name="The Broad Institute Genomics Platform"/>
            <consortium name="The Broad Institute Genome Sequencing Center for Infectious Disease"/>
            <person name="Wu L."/>
            <person name="Ma J."/>
        </authorList>
    </citation>
    <scope>NUCLEOTIDE SEQUENCE [LARGE SCALE GENOMIC DNA]</scope>
    <source>
        <strain evidence="15">WYCCWR 12678</strain>
    </source>
</reference>
<feature type="binding site" evidence="9">
    <location>
        <position position="142"/>
    </location>
    <ligand>
        <name>NADPH</name>
        <dbReference type="ChEBI" id="CHEBI:57783"/>
    </ligand>
</feature>
<keyword evidence="2 9" id="KW-0444">Lipid biosynthesis</keyword>
<protein>
    <recommendedName>
        <fullName evidence="9">Glycerol-3-phosphate dehydrogenase [NAD(P)+]</fullName>
        <ecNumber evidence="9">1.1.1.94</ecNumber>
    </recommendedName>
    <alternativeName>
        <fullName evidence="9">NAD(P)(+)-dependent glycerol-3-phosphate dehydrogenase</fullName>
    </alternativeName>
    <alternativeName>
        <fullName evidence="9">NAD(P)H-dependent dihydroxyacetone-phosphate reductase</fullName>
    </alternativeName>
</protein>
<dbReference type="InterPro" id="IPR011128">
    <property type="entry name" value="G3P_DH_NAD-dep_N"/>
</dbReference>
<dbReference type="NCBIfam" id="NF000941">
    <property type="entry name" value="PRK00094.1-3"/>
    <property type="match status" value="1"/>
</dbReference>
<evidence type="ECO:0000256" key="1">
    <source>
        <dbReference type="ARBA" id="ARBA00011009"/>
    </source>
</evidence>
<dbReference type="Pfam" id="PF07479">
    <property type="entry name" value="NAD_Gly3P_dh_C"/>
    <property type="match status" value="1"/>
</dbReference>
<evidence type="ECO:0000259" key="13">
    <source>
        <dbReference type="Pfam" id="PF07479"/>
    </source>
</evidence>
<dbReference type="HAMAP" id="MF_00394">
    <property type="entry name" value="NAD_Glyc3P_dehydrog"/>
    <property type="match status" value="1"/>
</dbReference>
<feature type="binding site" evidence="9">
    <location>
        <position position="138"/>
    </location>
    <ligand>
        <name>sn-glycerol 3-phosphate</name>
        <dbReference type="ChEBI" id="CHEBI:57597"/>
    </ligand>
</feature>
<evidence type="ECO:0000256" key="7">
    <source>
        <dbReference type="ARBA" id="ARBA00023209"/>
    </source>
</evidence>
<feature type="binding site" evidence="9">
    <location>
        <position position="257"/>
    </location>
    <ligand>
        <name>NADPH</name>
        <dbReference type="ChEBI" id="CHEBI:57783"/>
    </ligand>
</feature>
<feature type="binding site" evidence="9">
    <location>
        <position position="140"/>
    </location>
    <ligand>
        <name>sn-glycerol 3-phosphate</name>
        <dbReference type="ChEBI" id="CHEBI:57597"/>
    </ligand>
</feature>
<keyword evidence="9" id="KW-0963">Cytoplasm</keyword>
<keyword evidence="6 9" id="KW-0443">Lipid metabolism</keyword>
<feature type="active site" description="Proton acceptor" evidence="9">
    <location>
        <position position="193"/>
    </location>
</feature>
<feature type="binding site" evidence="9">
    <location>
        <position position="107"/>
    </location>
    <ligand>
        <name>NADPH</name>
        <dbReference type="ChEBI" id="CHEBI:57783"/>
    </ligand>
</feature>
<feature type="binding site" evidence="9">
    <location>
        <position position="13"/>
    </location>
    <ligand>
        <name>NADPH</name>
        <dbReference type="ChEBI" id="CHEBI:57783"/>
    </ligand>
</feature>
<dbReference type="InterPro" id="IPR008927">
    <property type="entry name" value="6-PGluconate_DH-like_C_sf"/>
</dbReference>
<dbReference type="PANTHER" id="PTHR11728:SF1">
    <property type="entry name" value="GLYCEROL-3-PHOSPHATE DEHYDROGENASE [NAD(+)] 2, CHLOROPLASTIC"/>
    <property type="match status" value="1"/>
</dbReference>
<keyword evidence="9" id="KW-0547">Nucleotide-binding</keyword>
<name>A0ABV9Q327_9BACL</name>
<accession>A0ABV9Q327</accession>
<dbReference type="InterPro" id="IPR036291">
    <property type="entry name" value="NAD(P)-bd_dom_sf"/>
</dbReference>
<keyword evidence="7 9" id="KW-0594">Phospholipid biosynthesis</keyword>
<evidence type="ECO:0000259" key="12">
    <source>
        <dbReference type="Pfam" id="PF01210"/>
    </source>
</evidence>
<feature type="domain" description="Glycerol-3-phosphate dehydrogenase NAD-dependent C-terminal" evidence="13">
    <location>
        <begin position="182"/>
        <end position="322"/>
    </location>
</feature>
<evidence type="ECO:0000256" key="11">
    <source>
        <dbReference type="RuleBase" id="RU000439"/>
    </source>
</evidence>
<keyword evidence="4 9" id="KW-0560">Oxidoreductase</keyword>
<feature type="binding site" evidence="9">
    <location>
        <position position="281"/>
    </location>
    <ligand>
        <name>NADPH</name>
        <dbReference type="ChEBI" id="CHEBI:57783"/>
    </ligand>
</feature>
<organism evidence="14 15">
    <name type="scientific">Effusibacillus consociatus</name>
    <dbReference type="NCBI Taxonomy" id="1117041"/>
    <lineage>
        <taxon>Bacteria</taxon>
        <taxon>Bacillati</taxon>
        <taxon>Bacillota</taxon>
        <taxon>Bacilli</taxon>
        <taxon>Bacillales</taxon>
        <taxon>Alicyclobacillaceae</taxon>
        <taxon>Effusibacillus</taxon>
    </lineage>
</organism>
<dbReference type="InterPro" id="IPR006168">
    <property type="entry name" value="G3P_DH_NAD-dep"/>
</dbReference>
<feature type="binding site" evidence="9">
    <location>
        <position position="283"/>
    </location>
    <ligand>
        <name>NADPH</name>
        <dbReference type="ChEBI" id="CHEBI:57783"/>
    </ligand>
</feature>
<comment type="caution">
    <text evidence="14">The sequence shown here is derived from an EMBL/GenBank/DDBJ whole genome shotgun (WGS) entry which is preliminary data.</text>
</comment>
<dbReference type="PANTHER" id="PTHR11728">
    <property type="entry name" value="GLYCEROL-3-PHOSPHATE DEHYDROGENASE"/>
    <property type="match status" value="1"/>
</dbReference>
<dbReference type="EC" id="1.1.1.94" evidence="9"/>
<comment type="function">
    <text evidence="9">Catalyzes the reduction of the glycolytic intermediate dihydroxyacetone phosphate (DHAP) to sn-glycerol 3-phosphate (G3P), the key precursor for phospholipid synthesis.</text>
</comment>
<comment type="similarity">
    <text evidence="1 9 10">Belongs to the NAD-dependent glycerol-3-phosphate dehydrogenase family.</text>
</comment>
<feature type="binding site" evidence="9">
    <location>
        <position position="193"/>
    </location>
    <ligand>
        <name>sn-glycerol 3-phosphate</name>
        <dbReference type="ChEBI" id="CHEBI:57597"/>
    </ligand>
</feature>
<feature type="binding site" evidence="9">
    <location>
        <position position="50"/>
    </location>
    <ligand>
        <name>NADPH</name>
        <dbReference type="ChEBI" id="CHEBI:57783"/>
    </ligand>
</feature>
<dbReference type="RefSeq" id="WP_380026848.1">
    <property type="nucleotide sequence ID" value="NZ_JBHSHC010000112.1"/>
</dbReference>
<gene>
    <name evidence="9" type="primary">gpsA</name>
    <name evidence="14" type="ORF">ACFO8Q_16270</name>
</gene>
<dbReference type="NCBIfam" id="NF000942">
    <property type="entry name" value="PRK00094.1-4"/>
    <property type="match status" value="1"/>
</dbReference>
<feature type="binding site" evidence="9">
    <location>
        <position position="256"/>
    </location>
    <ligand>
        <name>sn-glycerol 3-phosphate</name>
        <dbReference type="ChEBI" id="CHEBI:57597"/>
    </ligand>
</feature>
<sequence length="346" mass="37457">MQSSVAVIGAGSWGTALAMVLADNGCKVSMWARRQEVVDEILSERSNSKYLPGIRLPETIYPTADLQHAIKGHHYVLVAVPSVGFRNTMRELSAFLSSDVKVIHATKGLDKDNLIRLSQVMLEEVPQLKPVNLAVLTGPSHAEEVSRRSPTTVVVASQNRVTAETFQDLFMNSYFRVYTNPDVVGAELGGALKNIIALGAGISDGLGFGDNAKAALMTRGLMEISRLGLQLGAAQMTFAGLAGIGDLIVTCTSKHSRNWRAGYQLGQGKTIDEVLSSMNMVVEGIYATKAAFQLAERHQVEMPITTAIHSVLFEGRSPRAGVEDLMGRGKTHEMEEVARISMSWES</sequence>
<dbReference type="SUPFAM" id="SSF48179">
    <property type="entry name" value="6-phosphogluconate dehydrogenase C-terminal domain-like"/>
    <property type="match status" value="1"/>
</dbReference>
<keyword evidence="8 9" id="KW-1208">Phospholipid metabolism</keyword>
<dbReference type="InterPro" id="IPR006109">
    <property type="entry name" value="G3P_DH_NAD-dep_C"/>
</dbReference>
<evidence type="ECO:0000256" key="2">
    <source>
        <dbReference type="ARBA" id="ARBA00022516"/>
    </source>
</evidence>
<dbReference type="PROSITE" id="PS00957">
    <property type="entry name" value="NAD_G3PDH"/>
    <property type="match status" value="1"/>
</dbReference>
<feature type="binding site" evidence="9">
    <location>
        <position position="107"/>
    </location>
    <ligand>
        <name>sn-glycerol 3-phosphate</name>
        <dbReference type="ChEBI" id="CHEBI:57597"/>
    </ligand>
</feature>
<evidence type="ECO:0000256" key="4">
    <source>
        <dbReference type="ARBA" id="ARBA00023002"/>
    </source>
</evidence>
<dbReference type="GO" id="GO:0047952">
    <property type="term" value="F:glycerol-3-phosphate dehydrogenase [NAD(P)+] activity"/>
    <property type="evidence" value="ECO:0007669"/>
    <property type="project" value="UniProtKB-EC"/>
</dbReference>
<comment type="catalytic activity">
    <reaction evidence="9 11">
        <text>sn-glycerol 3-phosphate + NADP(+) = dihydroxyacetone phosphate + NADPH + H(+)</text>
        <dbReference type="Rhea" id="RHEA:11096"/>
        <dbReference type="ChEBI" id="CHEBI:15378"/>
        <dbReference type="ChEBI" id="CHEBI:57597"/>
        <dbReference type="ChEBI" id="CHEBI:57642"/>
        <dbReference type="ChEBI" id="CHEBI:57783"/>
        <dbReference type="ChEBI" id="CHEBI:58349"/>
        <dbReference type="EC" id="1.1.1.94"/>
    </reaction>
</comment>
<dbReference type="SUPFAM" id="SSF51735">
    <property type="entry name" value="NAD(P)-binding Rossmann-fold domains"/>
    <property type="match status" value="1"/>
</dbReference>
<evidence type="ECO:0000256" key="6">
    <source>
        <dbReference type="ARBA" id="ARBA00023098"/>
    </source>
</evidence>